<dbReference type="AlphaFoldDB" id="A0A1H9TUJ8"/>
<feature type="transmembrane region" description="Helical" evidence="1">
    <location>
        <begin position="185"/>
        <end position="203"/>
    </location>
</feature>
<evidence type="ECO:0000313" key="2">
    <source>
        <dbReference type="EMBL" id="SES00617.1"/>
    </source>
</evidence>
<dbReference type="STRING" id="142588.SAMN04488559_11640"/>
<keyword evidence="1" id="KW-0812">Transmembrane</keyword>
<dbReference type="RefSeq" id="WP_092653358.1">
    <property type="nucleotide sequence ID" value="NZ_FOHA01000016.1"/>
</dbReference>
<keyword evidence="1" id="KW-1133">Transmembrane helix</keyword>
<feature type="transmembrane region" description="Helical" evidence="1">
    <location>
        <begin position="238"/>
        <end position="258"/>
    </location>
</feature>
<feature type="transmembrane region" description="Helical" evidence="1">
    <location>
        <begin position="116"/>
        <end position="137"/>
    </location>
</feature>
<dbReference type="OrthoDB" id="1641057at2"/>
<proteinExistence type="predicted"/>
<reference evidence="2 3" key="1">
    <citation type="submission" date="2016-10" db="EMBL/GenBank/DDBJ databases">
        <authorList>
            <person name="de Groot N.N."/>
        </authorList>
    </citation>
    <scope>NUCLEOTIDE SEQUENCE [LARGE SCALE GENOMIC DNA]</scope>
    <source>
        <strain evidence="2 3">DSM 13760</strain>
    </source>
</reference>
<keyword evidence="3" id="KW-1185">Reference proteome</keyword>
<accession>A0A1H9TUJ8</accession>
<feature type="transmembrane region" description="Helical" evidence="1">
    <location>
        <begin position="67"/>
        <end position="89"/>
    </location>
</feature>
<protein>
    <submittedName>
        <fullName evidence="2">ABC-2 type transport system permease protein</fullName>
    </submittedName>
</protein>
<evidence type="ECO:0000256" key="1">
    <source>
        <dbReference type="SAM" id="Phobius"/>
    </source>
</evidence>
<dbReference type="Proteomes" id="UP000198948">
    <property type="component" value="Unassembled WGS sequence"/>
</dbReference>
<sequence>MLNVIKMDLYRMFRSRSTYLVLLGILAFMSFMIQNMHGSIGKEVDPVIIGIGNNPALLSETMSLQTIFQAMAGSRVFMLGIAIFSVLFIQREEASGFTKNIAGQVQNRGMLALSKFVSLSVYVVLNFVVGLAVLFFVGNLFFDAITLGNIFDLLKEVGLQFVFHIAFLALMLGIITLIKQAVVSTLIGMLLPMGGFAFFYQAINDGIHQLVGSDAFNIMDYTVTGIVATVSTHTATGIMIRSLVVSLTFIIVMLTYSVTMKQKRDVQ</sequence>
<gene>
    <name evidence="2" type="ORF">SAMN04488559_11640</name>
</gene>
<dbReference type="EMBL" id="FOHA01000016">
    <property type="protein sequence ID" value="SES00617.1"/>
    <property type="molecule type" value="Genomic_DNA"/>
</dbReference>
<evidence type="ECO:0000313" key="3">
    <source>
        <dbReference type="Proteomes" id="UP000198948"/>
    </source>
</evidence>
<name>A0A1H9TUJ8_9LACT</name>
<feature type="transmembrane region" description="Helical" evidence="1">
    <location>
        <begin position="157"/>
        <end position="178"/>
    </location>
</feature>
<keyword evidence="1" id="KW-0472">Membrane</keyword>
<organism evidence="2 3">
    <name type="scientific">Isobaculum melis</name>
    <dbReference type="NCBI Taxonomy" id="142588"/>
    <lineage>
        <taxon>Bacteria</taxon>
        <taxon>Bacillati</taxon>
        <taxon>Bacillota</taxon>
        <taxon>Bacilli</taxon>
        <taxon>Lactobacillales</taxon>
        <taxon>Carnobacteriaceae</taxon>
        <taxon>Isobaculum</taxon>
    </lineage>
</organism>